<reference evidence="1 2" key="1">
    <citation type="journal article" date="2016" name="Front. Microbiol.">
        <title>Comprehensive Phylogenetic Analysis of Bovine Non-aureus Staphylococci Species Based on Whole-Genome Sequencing.</title>
        <authorList>
            <person name="Naushad S."/>
            <person name="Barkema H.W."/>
            <person name="Luby C."/>
            <person name="Condas L.A."/>
            <person name="Nobrega D.B."/>
            <person name="Carson D.A."/>
            <person name="De Buck J."/>
        </authorList>
    </citation>
    <scope>NUCLEOTIDE SEQUENCE [LARGE SCALE GENOMIC DNA]</scope>
    <source>
        <strain evidence="1 2">SNUC 2993</strain>
    </source>
</reference>
<proteinExistence type="predicted"/>
<sequence>MWIIISILLAIALLISMGVQYEQHKQIEDYKYANTYLRDYIVRYIEEKRK</sequence>
<dbReference type="InterPro" id="IPR009999">
    <property type="entry name" value="DUF1514"/>
</dbReference>
<gene>
    <name evidence="1" type="ORF">BU085_08910</name>
</gene>
<accession>A0A2T4PZ50</accession>
<comment type="caution">
    <text evidence="1">The sequence shown here is derived from an EMBL/GenBank/DDBJ whole genome shotgun (WGS) entry which is preliminary data.</text>
</comment>
<evidence type="ECO:0000313" key="1">
    <source>
        <dbReference type="EMBL" id="PTI50387.1"/>
    </source>
</evidence>
<dbReference type="EMBL" id="PZEV01000030">
    <property type="protein sequence ID" value="PTI50387.1"/>
    <property type="molecule type" value="Genomic_DNA"/>
</dbReference>
<evidence type="ECO:0000313" key="2">
    <source>
        <dbReference type="Proteomes" id="UP000240717"/>
    </source>
</evidence>
<protein>
    <recommendedName>
        <fullName evidence="3">DUF1514 domain-containing protein</fullName>
    </recommendedName>
</protein>
<dbReference type="AlphaFoldDB" id="A0A2T4PZ50"/>
<organism evidence="1 2">
    <name type="scientific">Staphylococcus warneri</name>
    <dbReference type="NCBI Taxonomy" id="1292"/>
    <lineage>
        <taxon>Bacteria</taxon>
        <taxon>Bacillati</taxon>
        <taxon>Bacillota</taxon>
        <taxon>Bacilli</taxon>
        <taxon>Bacillales</taxon>
        <taxon>Staphylococcaceae</taxon>
        <taxon>Staphylococcus</taxon>
    </lineage>
</organism>
<evidence type="ECO:0008006" key="3">
    <source>
        <dbReference type="Google" id="ProtNLM"/>
    </source>
</evidence>
<dbReference type="RefSeq" id="WP_107533028.1">
    <property type="nucleotide sequence ID" value="NZ_JAUCBF010000004.1"/>
</dbReference>
<dbReference type="Pfam" id="PF07438">
    <property type="entry name" value="DUF1514"/>
    <property type="match status" value="1"/>
</dbReference>
<dbReference type="Proteomes" id="UP000240717">
    <property type="component" value="Unassembled WGS sequence"/>
</dbReference>
<name>A0A2T4PZ50_STAWA</name>